<keyword evidence="3" id="KW-1185">Reference proteome</keyword>
<dbReference type="Proteomes" id="UP000048908">
    <property type="component" value="Unassembled WGS sequence"/>
</dbReference>
<feature type="region of interest" description="Disordered" evidence="1">
    <location>
        <begin position="45"/>
        <end position="71"/>
    </location>
</feature>
<evidence type="ECO:0000313" key="3">
    <source>
        <dbReference type="Proteomes" id="UP000048908"/>
    </source>
</evidence>
<dbReference type="STRING" id="282197.SAMN04488517_104193"/>
<organism evidence="2 3">
    <name type="scientific">Jannaschia rubra</name>
    <dbReference type="NCBI Taxonomy" id="282197"/>
    <lineage>
        <taxon>Bacteria</taxon>
        <taxon>Pseudomonadati</taxon>
        <taxon>Pseudomonadota</taxon>
        <taxon>Alphaproteobacteria</taxon>
        <taxon>Rhodobacterales</taxon>
        <taxon>Roseobacteraceae</taxon>
        <taxon>Jannaschia</taxon>
    </lineage>
</organism>
<dbReference type="RefSeq" id="WP_055681498.1">
    <property type="nucleotide sequence ID" value="NZ_CANMUL010000001.1"/>
</dbReference>
<sequence length="90" mass="9817">MPERIATCCYCGRRTTLCVRNHALACGSCGAPLTAMKPLRPAQARAVADHPAGAVPRPMPKPGKGRKKKSKGFLRRLIEDVVDEIEDIFD</sequence>
<reference evidence="2 3" key="1">
    <citation type="submission" date="2015-07" db="EMBL/GenBank/DDBJ databases">
        <authorList>
            <person name="Noorani M."/>
        </authorList>
    </citation>
    <scope>NUCLEOTIDE SEQUENCE [LARGE SCALE GENOMIC DNA]</scope>
    <source>
        <strain evidence="2 3">CECT 5088</strain>
    </source>
</reference>
<dbReference type="EMBL" id="CXPG01000012">
    <property type="protein sequence ID" value="CTQ32041.1"/>
    <property type="molecule type" value="Genomic_DNA"/>
</dbReference>
<proteinExistence type="predicted"/>
<accession>A0A0M6XPA4</accession>
<dbReference type="AlphaFoldDB" id="A0A0M6XPA4"/>
<evidence type="ECO:0000313" key="2">
    <source>
        <dbReference type="EMBL" id="CTQ32041.1"/>
    </source>
</evidence>
<evidence type="ECO:0000256" key="1">
    <source>
        <dbReference type="SAM" id="MobiDB-lite"/>
    </source>
</evidence>
<name>A0A0M6XPA4_9RHOB</name>
<protein>
    <submittedName>
        <fullName evidence="2">Uncharacterized protein</fullName>
    </submittedName>
</protein>
<gene>
    <name evidence="2" type="ORF">JAN5088_00801</name>
</gene>